<dbReference type="AlphaFoldDB" id="A0A9P6Q7H1"/>
<keyword evidence="4" id="KW-1185">Reference proteome</keyword>
<gene>
    <name evidence="3" type="ORF">BG011_002451</name>
</gene>
<reference evidence="3" key="1">
    <citation type="journal article" date="2020" name="Fungal Divers.">
        <title>Resolving the Mortierellaceae phylogeny through synthesis of multi-gene phylogenetics and phylogenomics.</title>
        <authorList>
            <person name="Vandepol N."/>
            <person name="Liber J."/>
            <person name="Desiro A."/>
            <person name="Na H."/>
            <person name="Kennedy M."/>
            <person name="Barry K."/>
            <person name="Grigoriev I.V."/>
            <person name="Miller A.N."/>
            <person name="O'Donnell K."/>
            <person name="Stajich J.E."/>
            <person name="Bonito G."/>
        </authorList>
    </citation>
    <scope>NUCLEOTIDE SEQUENCE</scope>
    <source>
        <strain evidence="3">KOD948</strain>
    </source>
</reference>
<keyword evidence="2" id="KW-0812">Transmembrane</keyword>
<keyword evidence="2" id="KW-1133">Transmembrane helix</keyword>
<dbReference type="EMBL" id="JAAAJA010000179">
    <property type="protein sequence ID" value="KAG0259682.1"/>
    <property type="molecule type" value="Genomic_DNA"/>
</dbReference>
<name>A0A9P6Q7H1_9FUNG</name>
<accession>A0A9P6Q7H1</accession>
<evidence type="ECO:0000313" key="4">
    <source>
        <dbReference type="Proteomes" id="UP000726737"/>
    </source>
</evidence>
<organism evidence="3 4">
    <name type="scientific">Mortierella polycephala</name>
    <dbReference type="NCBI Taxonomy" id="41804"/>
    <lineage>
        <taxon>Eukaryota</taxon>
        <taxon>Fungi</taxon>
        <taxon>Fungi incertae sedis</taxon>
        <taxon>Mucoromycota</taxon>
        <taxon>Mortierellomycotina</taxon>
        <taxon>Mortierellomycetes</taxon>
        <taxon>Mortierellales</taxon>
        <taxon>Mortierellaceae</taxon>
        <taxon>Mortierella</taxon>
    </lineage>
</organism>
<comment type="caution">
    <text evidence="3">The sequence shown here is derived from an EMBL/GenBank/DDBJ whole genome shotgun (WGS) entry which is preliminary data.</text>
</comment>
<sequence length="563" mass="63252">MEQPKDTPRKLLIAAAIVFFIYIARDYPQWKSDRLAKEQKAQQQQHENTPSASPSNTYPDAPKATSPWPTSFSLRWVPYLPFAFIYLVIKAAWAGLRQLVFYMILAAEHLIIHIMTAIERAAHWIVTNGPNFVQDRILAPISSIALQVRHSVVIAQIKALIEDKAFPVLAAIAVSSFDAFKVASERSATWIQAKAQPVGSAIAWFAVECVYNPVLAVGSRFALLGRTFFQTAKIYLNELAKDVVDLFEFAVKMGTWIYDWALKPLGTRLYTLAQSVFQAAARSLLWTVHSLYIRVLLPSAQALVDCFRILRSHPTLMAGIMALSSKAKGQCRMVLDRLESVNWLILLETVLTRTTLFIYSNTVLLLRIIGLSIKTLMMEIIPNAYSDLMVALEVARPVFSWIMDKVFKVIHPLWQVVSWVARTVAVNAPPTLTWIHLKVVDPIIHLCQSTLFPRLSLMTSILIVHSRTVIDMVLKFVSTIVVIIAPLWSVLAKIAGAIQVLLAHMGMQVMNISGSFGRSIQEHIQSLGPQFITFQAQVGQAMDMVVLAANNFMMDWVKQEKRD</sequence>
<evidence type="ECO:0000256" key="2">
    <source>
        <dbReference type="SAM" id="Phobius"/>
    </source>
</evidence>
<dbReference type="OrthoDB" id="2408558at2759"/>
<protein>
    <submittedName>
        <fullName evidence="3">Uncharacterized protein</fullName>
    </submittedName>
</protein>
<evidence type="ECO:0000313" key="3">
    <source>
        <dbReference type="EMBL" id="KAG0259682.1"/>
    </source>
</evidence>
<feature type="transmembrane region" description="Helical" evidence="2">
    <location>
        <begin position="76"/>
        <end position="93"/>
    </location>
</feature>
<dbReference type="Proteomes" id="UP000726737">
    <property type="component" value="Unassembled WGS sequence"/>
</dbReference>
<proteinExistence type="predicted"/>
<feature type="compositionally biased region" description="Polar residues" evidence="1">
    <location>
        <begin position="48"/>
        <end position="58"/>
    </location>
</feature>
<evidence type="ECO:0000256" key="1">
    <source>
        <dbReference type="SAM" id="MobiDB-lite"/>
    </source>
</evidence>
<feature type="transmembrane region" description="Helical" evidence="2">
    <location>
        <begin position="7"/>
        <end position="24"/>
    </location>
</feature>
<feature type="transmembrane region" description="Helical" evidence="2">
    <location>
        <begin position="476"/>
        <end position="502"/>
    </location>
</feature>
<feature type="transmembrane region" description="Helical" evidence="2">
    <location>
        <begin position="100"/>
        <end position="118"/>
    </location>
</feature>
<keyword evidence="2" id="KW-0472">Membrane</keyword>
<feature type="region of interest" description="Disordered" evidence="1">
    <location>
        <begin position="34"/>
        <end position="64"/>
    </location>
</feature>